<dbReference type="RefSeq" id="XP_066829675.1">
    <property type="nucleotide sequence ID" value="XM_066972769.1"/>
</dbReference>
<reference evidence="2 3" key="1">
    <citation type="submission" date="2024-03" db="EMBL/GenBank/DDBJ databases">
        <authorList>
            <person name="Brejova B."/>
        </authorList>
    </citation>
    <scope>NUCLEOTIDE SEQUENCE [LARGE SCALE GENOMIC DNA]</scope>
    <source>
        <strain evidence="2 3">CBS 14171</strain>
    </source>
</reference>
<dbReference type="EMBL" id="OZ022407">
    <property type="protein sequence ID" value="CAK9438513.1"/>
    <property type="molecule type" value="Genomic_DNA"/>
</dbReference>
<feature type="compositionally biased region" description="Basic and acidic residues" evidence="1">
    <location>
        <begin position="24"/>
        <end position="38"/>
    </location>
</feature>
<feature type="compositionally biased region" description="Basic and acidic residues" evidence="1">
    <location>
        <begin position="62"/>
        <end position="85"/>
    </location>
</feature>
<dbReference type="Proteomes" id="UP001497383">
    <property type="component" value="Chromosome 3"/>
</dbReference>
<sequence>MSIEKVEIFTQPEEHRPRSPSVEESAREKLEQLIEKHPIPPPEPNVADPQSVREATLNDIKQQMDRKNNGTSQPERDQDGFEIPRGKIPLDSQFSTEELKYILELCKEEGVLKGEVDLKVLEHGDLGDRVVIAESSSSDLV</sequence>
<protein>
    <submittedName>
        <fullName evidence="2">Uncharacterized protein</fullName>
    </submittedName>
</protein>
<feature type="region of interest" description="Disordered" evidence="1">
    <location>
        <begin position="1"/>
        <end position="89"/>
    </location>
</feature>
<feature type="compositionally biased region" description="Basic and acidic residues" evidence="1">
    <location>
        <begin position="1"/>
        <end position="17"/>
    </location>
</feature>
<name>A0ABP0ZK29_9ASCO</name>
<proteinExistence type="predicted"/>
<evidence type="ECO:0000313" key="3">
    <source>
        <dbReference type="Proteomes" id="UP001497383"/>
    </source>
</evidence>
<evidence type="ECO:0000256" key="1">
    <source>
        <dbReference type="SAM" id="MobiDB-lite"/>
    </source>
</evidence>
<keyword evidence="3" id="KW-1185">Reference proteome</keyword>
<gene>
    <name evidence="2" type="ORF">LODBEIA_P27370</name>
</gene>
<dbReference type="GeneID" id="92207933"/>
<evidence type="ECO:0000313" key="2">
    <source>
        <dbReference type="EMBL" id="CAK9438513.1"/>
    </source>
</evidence>
<accession>A0ABP0ZK29</accession>
<organism evidence="2 3">
    <name type="scientific">Lodderomyces beijingensis</name>
    <dbReference type="NCBI Taxonomy" id="1775926"/>
    <lineage>
        <taxon>Eukaryota</taxon>
        <taxon>Fungi</taxon>
        <taxon>Dikarya</taxon>
        <taxon>Ascomycota</taxon>
        <taxon>Saccharomycotina</taxon>
        <taxon>Pichiomycetes</taxon>
        <taxon>Debaryomycetaceae</taxon>
        <taxon>Candida/Lodderomyces clade</taxon>
        <taxon>Lodderomyces</taxon>
    </lineage>
</organism>